<keyword evidence="1" id="KW-0812">Transmembrane</keyword>
<dbReference type="AlphaFoldDB" id="A0A4P0XTP1"/>
<feature type="transmembrane region" description="Helical" evidence="1">
    <location>
        <begin position="28"/>
        <end position="54"/>
    </location>
</feature>
<organism evidence="2">
    <name type="scientific">Klebsiella pneumoniae</name>
    <dbReference type="NCBI Taxonomy" id="573"/>
    <lineage>
        <taxon>Bacteria</taxon>
        <taxon>Pseudomonadati</taxon>
        <taxon>Pseudomonadota</taxon>
        <taxon>Gammaproteobacteria</taxon>
        <taxon>Enterobacterales</taxon>
        <taxon>Enterobacteriaceae</taxon>
        <taxon>Klebsiella/Raoultella group</taxon>
        <taxon>Klebsiella</taxon>
        <taxon>Klebsiella pneumoniae complex</taxon>
    </lineage>
</organism>
<reference evidence="2" key="1">
    <citation type="submission" date="2019-04" db="EMBL/GenBank/DDBJ databases">
        <authorList>
            <consortium name="Pathogen Informatics"/>
        </authorList>
    </citation>
    <scope>NUCLEOTIDE SEQUENCE</scope>
    <source>
        <strain evidence="2">NCTC9183</strain>
    </source>
</reference>
<dbReference type="EMBL" id="CABDVL010000003">
    <property type="protein sequence ID" value="VTM51567.1"/>
    <property type="molecule type" value="Genomic_DNA"/>
</dbReference>
<name>A0A4P0XTP1_KLEPN</name>
<sequence>MNANLAVIADNLDYLLWGRLAEGQPGGVALTLLMAIGATLLALPGGIALAGLAWRYGRAGAASAVSVGGNYPRHPADICHLLAVVSAADADRRAICPAR</sequence>
<gene>
    <name evidence="2" type="ORF">NCTC9183_01783</name>
</gene>
<keyword evidence="1" id="KW-1133">Transmembrane helix</keyword>
<evidence type="ECO:0000256" key="1">
    <source>
        <dbReference type="SAM" id="Phobius"/>
    </source>
</evidence>
<accession>A0A4P0XTP1</accession>
<evidence type="ECO:0000313" key="2">
    <source>
        <dbReference type="EMBL" id="VTM51567.1"/>
    </source>
</evidence>
<dbReference type="Proteomes" id="UP000507695">
    <property type="component" value="Unassembled WGS sequence"/>
</dbReference>
<proteinExistence type="predicted"/>
<keyword evidence="1" id="KW-0472">Membrane</keyword>
<protein>
    <submittedName>
        <fullName evidence="2">Glutamate transport membrane-spanning protein</fullName>
    </submittedName>
</protein>